<dbReference type="AlphaFoldDB" id="A0A1D3TQZ7"/>
<dbReference type="InterPro" id="IPR002625">
    <property type="entry name" value="Smr_dom"/>
</dbReference>
<evidence type="ECO:0000313" key="3">
    <source>
        <dbReference type="Proteomes" id="UP000199315"/>
    </source>
</evidence>
<sequence length="83" mass="9688">MQNTGIIEIDVHEMNCFQAKAMIDSRLKKAKADVYVLRVVHGYRSGTAIRDMVRREYRKHPKIKRLEISSNQGITDLVLRDLF</sequence>
<dbReference type="RefSeq" id="WP_091230948.1">
    <property type="nucleotide sequence ID" value="NZ_FMKA01000003.1"/>
</dbReference>
<proteinExistence type="predicted"/>
<keyword evidence="3" id="KW-1185">Reference proteome</keyword>
<dbReference type="Gene3D" id="3.30.1370.110">
    <property type="match status" value="1"/>
</dbReference>
<dbReference type="Proteomes" id="UP000199315">
    <property type="component" value="Unassembled WGS sequence"/>
</dbReference>
<dbReference type="OrthoDB" id="9810960at2"/>
<evidence type="ECO:0000259" key="1">
    <source>
        <dbReference type="Pfam" id="PF01713"/>
    </source>
</evidence>
<gene>
    <name evidence="2" type="ORF">SAMN05421730_1003169</name>
</gene>
<dbReference type="EMBL" id="FMKA01000003">
    <property type="protein sequence ID" value="SCP96082.1"/>
    <property type="molecule type" value="Genomic_DNA"/>
</dbReference>
<protein>
    <submittedName>
        <fullName evidence="2">Smr domain-containing protein</fullName>
    </submittedName>
</protein>
<organism evidence="2 3">
    <name type="scientific">Anaerobium acetethylicum</name>
    <dbReference type="NCBI Taxonomy" id="1619234"/>
    <lineage>
        <taxon>Bacteria</taxon>
        <taxon>Bacillati</taxon>
        <taxon>Bacillota</taxon>
        <taxon>Clostridia</taxon>
        <taxon>Lachnospirales</taxon>
        <taxon>Lachnospiraceae</taxon>
        <taxon>Anaerobium</taxon>
    </lineage>
</organism>
<reference evidence="2 3" key="1">
    <citation type="submission" date="2016-09" db="EMBL/GenBank/DDBJ databases">
        <authorList>
            <person name="Capua I."/>
            <person name="De Benedictis P."/>
            <person name="Joannis T."/>
            <person name="Lombin L.H."/>
            <person name="Cattoli G."/>
        </authorList>
    </citation>
    <scope>NUCLEOTIDE SEQUENCE [LARGE SCALE GENOMIC DNA]</scope>
    <source>
        <strain evidence="2 3">GluBS11</strain>
    </source>
</reference>
<evidence type="ECO:0000313" key="2">
    <source>
        <dbReference type="EMBL" id="SCP96082.1"/>
    </source>
</evidence>
<dbReference type="InterPro" id="IPR036063">
    <property type="entry name" value="Smr_dom_sf"/>
</dbReference>
<feature type="domain" description="Smr" evidence="1">
    <location>
        <begin position="9"/>
        <end position="67"/>
    </location>
</feature>
<dbReference type="STRING" id="1619234.SAMN05421730_1003169"/>
<name>A0A1D3TQZ7_9FIRM</name>
<dbReference type="Pfam" id="PF01713">
    <property type="entry name" value="Smr"/>
    <property type="match status" value="1"/>
</dbReference>
<accession>A0A1D3TQZ7</accession>